<dbReference type="InParanoid" id="A0A251SL60"/>
<gene>
    <name evidence="3" type="ORF">HannXRQ_Chr14g0458441</name>
    <name evidence="2" type="ORF">HanXRQr2_Chr14g0665221</name>
</gene>
<dbReference type="Proteomes" id="UP000215914">
    <property type="component" value="Chromosome 14"/>
</dbReference>
<protein>
    <recommendedName>
        <fullName evidence="1">25S rRNA (uridine-N(3))-methyltransferase BMT5-like domain-containing protein</fullName>
    </recommendedName>
</protein>
<reference evidence="3" key="2">
    <citation type="submission" date="2017-02" db="EMBL/GenBank/DDBJ databases">
        <title>Sunflower complete genome.</title>
        <authorList>
            <person name="Langlade N."/>
            <person name="Munos S."/>
        </authorList>
    </citation>
    <scope>NUCLEOTIDE SEQUENCE [LARGE SCALE GENOMIC DNA]</scope>
    <source>
        <tissue evidence="3">Leaves</tissue>
    </source>
</reference>
<evidence type="ECO:0000313" key="3">
    <source>
        <dbReference type="EMBL" id="OTF99604.1"/>
    </source>
</evidence>
<organism evidence="3 4">
    <name type="scientific">Helianthus annuus</name>
    <name type="common">Common sunflower</name>
    <dbReference type="NCBI Taxonomy" id="4232"/>
    <lineage>
        <taxon>Eukaryota</taxon>
        <taxon>Viridiplantae</taxon>
        <taxon>Streptophyta</taxon>
        <taxon>Embryophyta</taxon>
        <taxon>Tracheophyta</taxon>
        <taxon>Spermatophyta</taxon>
        <taxon>Magnoliopsida</taxon>
        <taxon>eudicotyledons</taxon>
        <taxon>Gunneridae</taxon>
        <taxon>Pentapetalae</taxon>
        <taxon>asterids</taxon>
        <taxon>campanulids</taxon>
        <taxon>Asterales</taxon>
        <taxon>Asteraceae</taxon>
        <taxon>Asteroideae</taxon>
        <taxon>Heliantheae alliance</taxon>
        <taxon>Heliantheae</taxon>
        <taxon>Helianthus</taxon>
    </lineage>
</organism>
<dbReference type="Gramene" id="mRNA:HanXRQr2_Chr14g0665221">
    <property type="protein sequence ID" value="CDS:HanXRQr2_Chr14g0665221.1"/>
    <property type="gene ID" value="HanXRQr2_Chr14g0665221"/>
</dbReference>
<dbReference type="OMA" id="FMRNARE"/>
<dbReference type="GO" id="GO:0070042">
    <property type="term" value="F:rRNA (uridine-N3-)-methyltransferase activity"/>
    <property type="evidence" value="ECO:0007669"/>
    <property type="project" value="InterPro"/>
</dbReference>
<keyword evidence="4" id="KW-1185">Reference proteome</keyword>
<dbReference type="EMBL" id="CM007903">
    <property type="protein sequence ID" value="OTF99604.1"/>
    <property type="molecule type" value="Genomic_DNA"/>
</dbReference>
<dbReference type="InterPro" id="IPR019446">
    <property type="entry name" value="BMT5-like"/>
</dbReference>
<dbReference type="Pfam" id="PF10354">
    <property type="entry name" value="BMT5-like"/>
    <property type="match status" value="1"/>
</dbReference>
<reference evidence="2 4" key="1">
    <citation type="journal article" date="2017" name="Nature">
        <title>The sunflower genome provides insights into oil metabolism, flowering and Asterid evolution.</title>
        <authorList>
            <person name="Badouin H."/>
            <person name="Gouzy J."/>
            <person name="Grassa C.J."/>
            <person name="Murat F."/>
            <person name="Staton S.E."/>
            <person name="Cottret L."/>
            <person name="Lelandais-Briere C."/>
            <person name="Owens G.L."/>
            <person name="Carrere S."/>
            <person name="Mayjonade B."/>
            <person name="Legrand L."/>
            <person name="Gill N."/>
            <person name="Kane N.C."/>
            <person name="Bowers J.E."/>
            <person name="Hubner S."/>
            <person name="Bellec A."/>
            <person name="Berard A."/>
            <person name="Berges H."/>
            <person name="Blanchet N."/>
            <person name="Boniface M.C."/>
            <person name="Brunel D."/>
            <person name="Catrice O."/>
            <person name="Chaidir N."/>
            <person name="Claudel C."/>
            <person name="Donnadieu C."/>
            <person name="Faraut T."/>
            <person name="Fievet G."/>
            <person name="Helmstetter N."/>
            <person name="King M."/>
            <person name="Knapp S.J."/>
            <person name="Lai Z."/>
            <person name="Le Paslier M.C."/>
            <person name="Lippi Y."/>
            <person name="Lorenzon L."/>
            <person name="Mandel J.R."/>
            <person name="Marage G."/>
            <person name="Marchand G."/>
            <person name="Marquand E."/>
            <person name="Bret-Mestries E."/>
            <person name="Morien E."/>
            <person name="Nambeesan S."/>
            <person name="Nguyen T."/>
            <person name="Pegot-Espagnet P."/>
            <person name="Pouilly N."/>
            <person name="Raftis F."/>
            <person name="Sallet E."/>
            <person name="Schiex T."/>
            <person name="Thomas J."/>
            <person name="Vandecasteele C."/>
            <person name="Vares D."/>
            <person name="Vear F."/>
            <person name="Vautrin S."/>
            <person name="Crespi M."/>
            <person name="Mangin B."/>
            <person name="Burke J.M."/>
            <person name="Salse J."/>
            <person name="Munos S."/>
            <person name="Vincourt P."/>
            <person name="Rieseberg L.H."/>
            <person name="Langlade N.B."/>
        </authorList>
    </citation>
    <scope>NUCLEOTIDE SEQUENCE [LARGE SCALE GENOMIC DNA]</scope>
    <source>
        <strain evidence="4">cv. SF193</strain>
        <tissue evidence="2">Leaves</tissue>
    </source>
</reference>
<evidence type="ECO:0000259" key="1">
    <source>
        <dbReference type="Pfam" id="PF10354"/>
    </source>
</evidence>
<name>A0A251SL60_HELAN</name>
<dbReference type="EMBL" id="MNCJ02000329">
    <property type="protein sequence ID" value="KAF5770958.1"/>
    <property type="molecule type" value="Genomic_DNA"/>
</dbReference>
<dbReference type="PANTHER" id="PTHR11538">
    <property type="entry name" value="PHENYLALANYL-TRNA SYNTHETASE"/>
    <property type="match status" value="1"/>
</dbReference>
<dbReference type="GO" id="GO:0070475">
    <property type="term" value="P:rRNA base methylation"/>
    <property type="evidence" value="ECO:0007669"/>
    <property type="project" value="InterPro"/>
</dbReference>
<feature type="domain" description="25S rRNA (uridine-N(3))-methyltransferase BMT5-like" evidence="1">
    <location>
        <begin position="7"/>
        <end position="73"/>
    </location>
</feature>
<proteinExistence type="predicted"/>
<dbReference type="AlphaFoldDB" id="A0A251SL60"/>
<sequence>MVIFFFRMHKRLVKGFFENAIKMLSVEGEVHVTHKDEGIYKTWNIEGLAFSAGLHLREQENFCISEYHGYENKYGDEEHPDDAFNLGKCKKFKFGKPKH</sequence>
<evidence type="ECO:0000313" key="2">
    <source>
        <dbReference type="EMBL" id="KAF5770958.1"/>
    </source>
</evidence>
<dbReference type="PANTHER" id="PTHR11538:SF26">
    <property type="entry name" value="FERREDOXIN-FOLD ANTICODON-BINDING DOMAIN-CONTAINING PROTEIN 1"/>
    <property type="match status" value="1"/>
</dbReference>
<reference evidence="2" key="3">
    <citation type="submission" date="2020-06" db="EMBL/GenBank/DDBJ databases">
        <title>Helianthus annuus Genome sequencing and assembly Release 2.</title>
        <authorList>
            <person name="Gouzy J."/>
            <person name="Langlade N."/>
            <person name="Munos S."/>
        </authorList>
    </citation>
    <scope>NUCLEOTIDE SEQUENCE</scope>
    <source>
        <tissue evidence="2">Leaves</tissue>
    </source>
</reference>
<dbReference type="STRING" id="4232.A0A251SL60"/>
<accession>A0A251SL60</accession>
<evidence type="ECO:0000313" key="4">
    <source>
        <dbReference type="Proteomes" id="UP000215914"/>
    </source>
</evidence>